<dbReference type="Pfam" id="PF13577">
    <property type="entry name" value="SnoaL_4"/>
    <property type="match status" value="1"/>
</dbReference>
<dbReference type="Pfam" id="PF20253">
    <property type="entry name" value="DUF6604"/>
    <property type="match status" value="1"/>
</dbReference>
<dbReference type="InterPro" id="IPR046539">
    <property type="entry name" value="DUF6604"/>
</dbReference>
<dbReference type="Gene3D" id="3.10.450.50">
    <property type="match status" value="1"/>
</dbReference>
<evidence type="ECO:0000313" key="4">
    <source>
        <dbReference type="EMBL" id="CAJ2506321.1"/>
    </source>
</evidence>
<dbReference type="PANTHER" id="PTHR38795:SF1">
    <property type="entry name" value="DUF6604 DOMAIN-CONTAINING PROTEIN"/>
    <property type="match status" value="1"/>
</dbReference>
<dbReference type="EMBL" id="CAUWAG010000008">
    <property type="protein sequence ID" value="CAJ2506321.1"/>
    <property type="molecule type" value="Genomic_DNA"/>
</dbReference>
<protein>
    <submittedName>
        <fullName evidence="4">Uu.00g004510.m01.CDS01</fullName>
    </submittedName>
</protein>
<dbReference type="InterPro" id="IPR032710">
    <property type="entry name" value="NTF2-like_dom_sf"/>
</dbReference>
<organism evidence="4 5">
    <name type="scientific">Anthostomella pinea</name>
    <dbReference type="NCBI Taxonomy" id="933095"/>
    <lineage>
        <taxon>Eukaryota</taxon>
        <taxon>Fungi</taxon>
        <taxon>Dikarya</taxon>
        <taxon>Ascomycota</taxon>
        <taxon>Pezizomycotina</taxon>
        <taxon>Sordariomycetes</taxon>
        <taxon>Xylariomycetidae</taxon>
        <taxon>Xylariales</taxon>
        <taxon>Xylariaceae</taxon>
        <taxon>Anthostomella</taxon>
    </lineage>
</organism>
<feature type="domain" description="DUF6604" evidence="3">
    <location>
        <begin position="156"/>
        <end position="417"/>
    </location>
</feature>
<gene>
    <name evidence="4" type="ORF">KHLLAP_LOCUS6789</name>
</gene>
<evidence type="ECO:0000256" key="1">
    <source>
        <dbReference type="SAM" id="MobiDB-lite"/>
    </source>
</evidence>
<evidence type="ECO:0000313" key="5">
    <source>
        <dbReference type="Proteomes" id="UP001295740"/>
    </source>
</evidence>
<feature type="domain" description="SnoaL-like" evidence="2">
    <location>
        <begin position="12"/>
        <end position="146"/>
    </location>
</feature>
<sequence length="494" mass="55678">MARVSPEVTDIIRAKMNRYCRSVDSKQWDLFNTVSFPDASFAYRNPDGSFVRAALAGQDSSVDYNFKSREEFLNFFKSTFDSLNTIHMVDGGDFEQVGPDEVKVVFVIMYMAGPNGKIPGISDGSGGGHYHQTWKRDGDDWFISTLDFVIDSYLCYKSGIKRIFKWLVAAARLCDPNLRLGDEQTPGSKNTRRMPLARYAELAQIIASSTHPKIQVTPRLLSILRDVISLRKAFSLMYQQEICTDEAHSRSNESHQYLISLLEEIWWCLEPLRAHEDRSNATEPDDSPPNKTGGNIFDVLDVEDIEEPGFSQDLVQATTPSPSDAKIRAQSKGKSKGKGKTKSKNNDYEYDETAGPSTSQHELYFMLFCFFKDLNDVRSYLRNTWEDYRDGKTPLVTAAVVTDLAFDVVQRKEREFLDTEITSEERVITVKQGLSDLQEAQTNSGIGLYWRGENGNDGMESSFIGDLLFGFIAGARQIGPAADNKGEDGFDERK</sequence>
<dbReference type="InterPro" id="IPR037401">
    <property type="entry name" value="SnoaL-like"/>
</dbReference>
<evidence type="ECO:0000259" key="3">
    <source>
        <dbReference type="Pfam" id="PF20253"/>
    </source>
</evidence>
<accession>A0AAI8VJZ1</accession>
<dbReference type="PANTHER" id="PTHR38795">
    <property type="entry name" value="DUF6604 DOMAIN-CONTAINING PROTEIN"/>
    <property type="match status" value="1"/>
</dbReference>
<comment type="caution">
    <text evidence="4">The sequence shown here is derived from an EMBL/GenBank/DDBJ whole genome shotgun (WGS) entry which is preliminary data.</text>
</comment>
<dbReference type="Proteomes" id="UP001295740">
    <property type="component" value="Unassembled WGS sequence"/>
</dbReference>
<proteinExistence type="predicted"/>
<dbReference type="SUPFAM" id="SSF54427">
    <property type="entry name" value="NTF2-like"/>
    <property type="match status" value="1"/>
</dbReference>
<name>A0AAI8VJZ1_9PEZI</name>
<feature type="compositionally biased region" description="Basic residues" evidence="1">
    <location>
        <begin position="329"/>
        <end position="343"/>
    </location>
</feature>
<dbReference type="AlphaFoldDB" id="A0AAI8VJZ1"/>
<keyword evidence="5" id="KW-1185">Reference proteome</keyword>
<reference evidence="4" key="1">
    <citation type="submission" date="2023-10" db="EMBL/GenBank/DDBJ databases">
        <authorList>
            <person name="Hackl T."/>
        </authorList>
    </citation>
    <scope>NUCLEOTIDE SEQUENCE</scope>
</reference>
<feature type="region of interest" description="Disordered" evidence="1">
    <location>
        <begin position="314"/>
        <end position="356"/>
    </location>
</feature>
<evidence type="ECO:0000259" key="2">
    <source>
        <dbReference type="Pfam" id="PF13577"/>
    </source>
</evidence>